<organism evidence="1 2">
    <name type="scientific">Vreelandella sulfidaeris</name>
    <dbReference type="NCBI Taxonomy" id="115553"/>
    <lineage>
        <taxon>Bacteria</taxon>
        <taxon>Pseudomonadati</taxon>
        <taxon>Pseudomonadota</taxon>
        <taxon>Gammaproteobacteria</taxon>
        <taxon>Oceanospirillales</taxon>
        <taxon>Halomonadaceae</taxon>
        <taxon>Vreelandella</taxon>
    </lineage>
</organism>
<gene>
    <name evidence="1" type="ORF">DQ400_15820</name>
</gene>
<evidence type="ECO:0000313" key="1">
    <source>
        <dbReference type="EMBL" id="RBI65932.1"/>
    </source>
</evidence>
<dbReference type="Proteomes" id="UP000252204">
    <property type="component" value="Unassembled WGS sequence"/>
</dbReference>
<dbReference type="InterPro" id="IPR021352">
    <property type="entry name" value="DUF2971"/>
</dbReference>
<sequence length="358" mass="41937">MLHIKRDSEHVRVFKYRGGDESIFIRDLKSLEKDTFWSPTINRLNDPCEGLVFHEDLLSKIDLTAGLLGEGSVEVANSVDAVKQSLKELIEKKDSAGIYSLSKDCTDELLWAHYANSHEGFCIEYELDTLVYFGRNDYYTFDVKYSNHPPFLHINDMLKVNDKASLIQKLIGIKSKRWAYEKEVRLVTSVAGLQHYDYRAVKAIYFGLRMPEERKQKVMKRLCGRDIKYYQIHLKSSSYKFSAEAIDDQYPTDTKYLYSIAPIAEYAVEPSTLSEKWSEFSPYLDKMAEIVRREPYCNEVQMVEVSHDKSKPGKPVFYGQYQRSKYRYENLYLTPEQIDERYLRIKDIGRIKCVTKRC</sequence>
<name>A0A365TJV9_9GAMM</name>
<evidence type="ECO:0000313" key="2">
    <source>
        <dbReference type="Proteomes" id="UP000252204"/>
    </source>
</evidence>
<dbReference type="AlphaFoldDB" id="A0A365TJV9"/>
<dbReference type="OrthoDB" id="4119964at2"/>
<accession>A0A365TJV9</accession>
<protein>
    <submittedName>
        <fullName evidence="1">DUF2971 domain-containing protein</fullName>
    </submittedName>
</protein>
<dbReference type="Pfam" id="PF11185">
    <property type="entry name" value="DUF2971"/>
    <property type="match status" value="1"/>
</dbReference>
<keyword evidence="2" id="KW-1185">Reference proteome</keyword>
<dbReference type="EMBL" id="QNTU01000012">
    <property type="protein sequence ID" value="RBI65932.1"/>
    <property type="molecule type" value="Genomic_DNA"/>
</dbReference>
<comment type="caution">
    <text evidence="1">The sequence shown here is derived from an EMBL/GenBank/DDBJ whole genome shotgun (WGS) entry which is preliminary data.</text>
</comment>
<reference evidence="2" key="1">
    <citation type="submission" date="2018-06" db="EMBL/GenBank/DDBJ databases">
        <title>Whole genome sequencing of four bacterial strains from South Shetland trench revealing bio-synthetic gene clusters.</title>
        <authorList>
            <person name="Abdel-Mageed W.M."/>
            <person name="Lehri B."/>
            <person name="Jarmusch S."/>
            <person name="Miranda K."/>
            <person name="Goodfellow M."/>
            <person name="Jaspars M."/>
            <person name="Karlyshev A.V."/>
        </authorList>
    </citation>
    <scope>NUCLEOTIDE SEQUENCE [LARGE SCALE GENOMIC DNA]</scope>
    <source>
        <strain evidence="2">SST4</strain>
    </source>
</reference>
<proteinExistence type="predicted"/>